<name>A0A5J4TJE6_9EUKA</name>
<evidence type="ECO:0000256" key="1">
    <source>
        <dbReference type="SAM" id="MobiDB-lite"/>
    </source>
</evidence>
<dbReference type="Proteomes" id="UP000324800">
    <property type="component" value="Unassembled WGS sequence"/>
</dbReference>
<reference evidence="2 3" key="1">
    <citation type="submission" date="2019-03" db="EMBL/GenBank/DDBJ databases">
        <title>Single cell metagenomics reveals metabolic interactions within the superorganism composed of flagellate Streblomastix strix and complex community of Bacteroidetes bacteria on its surface.</title>
        <authorList>
            <person name="Treitli S.C."/>
            <person name="Kolisko M."/>
            <person name="Husnik F."/>
            <person name="Keeling P."/>
            <person name="Hampl V."/>
        </authorList>
    </citation>
    <scope>NUCLEOTIDE SEQUENCE [LARGE SCALE GENOMIC DNA]</scope>
    <source>
        <strain evidence="2">ST1C</strain>
    </source>
</reference>
<accession>A0A5J4TJE6</accession>
<evidence type="ECO:0000313" key="3">
    <source>
        <dbReference type="Proteomes" id="UP000324800"/>
    </source>
</evidence>
<feature type="region of interest" description="Disordered" evidence="1">
    <location>
        <begin position="56"/>
        <end position="100"/>
    </location>
</feature>
<protein>
    <submittedName>
        <fullName evidence="2">Uncharacterized protein</fullName>
    </submittedName>
</protein>
<proteinExistence type="predicted"/>
<sequence>MDNISREVRNITEIDNNIPGMDMKSEVNEYKNVRGKKVEEDTNIERLLLRNIQEQKRKDKIASSTDRQIELSETSDKRSVSVSNRTRQSENASIKIEIVG</sequence>
<dbReference type="AlphaFoldDB" id="A0A5J4TJE6"/>
<feature type="compositionally biased region" description="Polar residues" evidence="1">
    <location>
        <begin position="80"/>
        <end position="92"/>
    </location>
</feature>
<comment type="caution">
    <text evidence="2">The sequence shown here is derived from an EMBL/GenBank/DDBJ whole genome shotgun (WGS) entry which is preliminary data.</text>
</comment>
<feature type="compositionally biased region" description="Basic and acidic residues" evidence="1">
    <location>
        <begin position="56"/>
        <end position="79"/>
    </location>
</feature>
<dbReference type="EMBL" id="SNRW01031077">
    <property type="protein sequence ID" value="KAA6357651.1"/>
    <property type="molecule type" value="Genomic_DNA"/>
</dbReference>
<organism evidence="2 3">
    <name type="scientific">Streblomastix strix</name>
    <dbReference type="NCBI Taxonomy" id="222440"/>
    <lineage>
        <taxon>Eukaryota</taxon>
        <taxon>Metamonada</taxon>
        <taxon>Preaxostyla</taxon>
        <taxon>Oxymonadida</taxon>
        <taxon>Streblomastigidae</taxon>
        <taxon>Streblomastix</taxon>
    </lineage>
</organism>
<evidence type="ECO:0000313" key="2">
    <source>
        <dbReference type="EMBL" id="KAA6357651.1"/>
    </source>
</evidence>
<gene>
    <name evidence="2" type="ORF">EZS28_046823</name>
</gene>